<evidence type="ECO:0000313" key="1">
    <source>
        <dbReference type="EMBL" id="ACV36118.1"/>
    </source>
</evidence>
<reference evidence="1" key="1">
    <citation type="submission" date="2009-08" db="EMBL/GenBank/DDBJ databases">
        <authorList>
            <consortium name="US DOE Joint Genome Institute"/>
            <person name="Lucas S."/>
            <person name="Copeland A."/>
            <person name="Lapidus A."/>
            <person name="Glavina del Rio T."/>
            <person name="Dalin E."/>
            <person name="Tice H."/>
            <person name="Bruce D."/>
            <person name="Barry K."/>
            <person name="Pitluck S."/>
            <person name="Lowry S."/>
            <person name="Larimer F."/>
            <person name="Land M."/>
            <person name="Hauser L."/>
            <person name="Kyrpides N."/>
            <person name="Ivanova N."/>
            <person name="McMahon K.D."/>
            <person name="Hugenholtz P."/>
        </authorList>
    </citation>
    <scope>NUCLEOTIDE SEQUENCE</scope>
    <source>
        <strain evidence="1">UW-1</strain>
    </source>
</reference>
<sequence length="52" mass="5351">MNSLGADNVQELKAGFGGRIDRQGSTIAWPCSGTGEAGIERRLGVSCQTPGT</sequence>
<dbReference type="AlphaFoldDB" id="C7RTI5"/>
<proteinExistence type="predicted"/>
<accession>C7RTI5</accession>
<dbReference type="KEGG" id="app:CAP2UW1_2838"/>
<reference evidence="1" key="2">
    <citation type="submission" date="2009-09" db="EMBL/GenBank/DDBJ databases">
        <title>Complete sequence of chromosome of Candidatus Accumulibacter phosphatis clade IIA str. UW-1.</title>
        <authorList>
            <consortium name="US DOE Joint Genome Institute"/>
            <person name="Martin H.G."/>
            <person name="Ivanova N."/>
            <person name="Kunin V."/>
            <person name="Warnecke F."/>
            <person name="Barry K."/>
            <person name="He S."/>
            <person name="Salamov A."/>
            <person name="Szeto E."/>
            <person name="Dalin E."/>
            <person name="Pangilinan J.L."/>
            <person name="Lapidus A."/>
            <person name="Lowry S."/>
            <person name="Kyrpides N.C."/>
            <person name="McMahon K.D."/>
            <person name="Hugenholtz P."/>
        </authorList>
    </citation>
    <scope>NUCLEOTIDE SEQUENCE [LARGE SCALE GENOMIC DNA]</scope>
    <source>
        <strain evidence="1">UW-1</strain>
    </source>
</reference>
<dbReference type="EMBL" id="CP001715">
    <property type="protein sequence ID" value="ACV36118.1"/>
    <property type="molecule type" value="Genomic_DNA"/>
</dbReference>
<dbReference type="HOGENOM" id="CLU_3075613_0_0_4"/>
<dbReference type="STRING" id="522306.CAP2UW1_2838"/>
<name>C7RTI5_ACCRE</name>
<organism evidence="1">
    <name type="scientific">Accumulibacter regalis</name>
    <dbReference type="NCBI Taxonomy" id="522306"/>
    <lineage>
        <taxon>Bacteria</taxon>
        <taxon>Pseudomonadati</taxon>
        <taxon>Pseudomonadota</taxon>
        <taxon>Betaproteobacteria</taxon>
        <taxon>Candidatus Accumulibacter</taxon>
    </lineage>
</organism>
<protein>
    <submittedName>
        <fullName evidence="1">Uncharacterized protein</fullName>
    </submittedName>
</protein>
<gene>
    <name evidence="1" type="ordered locus">CAP2UW1_2838</name>
</gene>